<evidence type="ECO:0000256" key="12">
    <source>
        <dbReference type="ARBA" id="ARBA00023303"/>
    </source>
</evidence>
<evidence type="ECO:0000256" key="8">
    <source>
        <dbReference type="ARBA" id="ARBA00023157"/>
    </source>
</evidence>
<feature type="transmembrane region" description="Helical" evidence="14">
    <location>
        <begin position="311"/>
        <end position="336"/>
    </location>
</feature>
<evidence type="ECO:0000259" key="17">
    <source>
        <dbReference type="Pfam" id="PF02932"/>
    </source>
</evidence>
<evidence type="ECO:0000256" key="1">
    <source>
        <dbReference type="ARBA" id="ARBA00022448"/>
    </source>
</evidence>
<dbReference type="Gene3D" id="1.20.58.390">
    <property type="entry name" value="Neurotransmitter-gated ion-channel transmembrane domain"/>
    <property type="match status" value="1"/>
</dbReference>
<evidence type="ECO:0000256" key="7">
    <source>
        <dbReference type="ARBA" id="ARBA00023136"/>
    </source>
</evidence>
<feature type="transmembrane region" description="Helical" evidence="14">
    <location>
        <begin position="253"/>
        <end position="276"/>
    </location>
</feature>
<feature type="domain" description="Neurotransmitter-gated ion-channel transmembrane" evidence="17">
    <location>
        <begin position="257"/>
        <end position="390"/>
    </location>
</feature>
<evidence type="ECO:0000256" key="11">
    <source>
        <dbReference type="ARBA" id="ARBA00023286"/>
    </source>
</evidence>
<proteinExistence type="predicted"/>
<keyword evidence="8" id="KW-1015">Disulfide bond</keyword>
<keyword evidence="15" id="KW-0732">Signal</keyword>
<dbReference type="InterPro" id="IPR006202">
    <property type="entry name" value="Neur_chan_lig-bd"/>
</dbReference>
<keyword evidence="9" id="KW-0675">Receptor</keyword>
<dbReference type="InterPro" id="IPR038050">
    <property type="entry name" value="Neuro_actylchol_rec"/>
</dbReference>
<feature type="transmembrane region" description="Helical" evidence="14">
    <location>
        <begin position="342"/>
        <end position="364"/>
    </location>
</feature>
<keyword evidence="18" id="KW-1185">Reference proteome</keyword>
<evidence type="ECO:0000256" key="5">
    <source>
        <dbReference type="ARBA" id="ARBA00023018"/>
    </source>
</evidence>
<comment type="subcellular location">
    <subcellularLocation>
        <location evidence="13">Synaptic cell membrane</location>
        <topology evidence="13">Multi-pass membrane protein</topology>
    </subcellularLocation>
</comment>
<sequence>MTLNNFLLPFAVCLLCNQFGNCAGAVTSPTNGNASKGENELHTELFERRNYNIHVRPVANDSVVLKLYLGMALINIVKLDEELQVLHTNTWFRMSWNDRNLTWTPSDYGNITMIRVPSSLIWKPDIYLYNTARADFEHFSSTVKVLIMSDGRVLWVPPALFSSFCPMNWRYFPYDTQACTLKFGSWTYNGNLVEIHPFSGDEPSVDMTDYVPHSEWEVVGADGRISTVYYPCCPEPYMDASFTLTLRRLAAPYVYAVILPCVVVEVVTLATFWLPLDAKERLTTGMLNLVVLVILNSDMSQMLPTKYGSTAPFIVTMYDFTFVMLVVSLIFSIGSLNVHHHIVFGSMPAWIRSLFLQVLSRLLFVDTKATSGRTHANRQLADETAADNMDEAHRAERDAYAAIHNEWKQVAKVIDRLLFVIFLICFVIAWIIFATYSSG</sequence>
<keyword evidence="1" id="KW-0813">Transport</keyword>
<keyword evidence="7 14" id="KW-0472">Membrane</keyword>
<evidence type="ECO:0000256" key="13">
    <source>
        <dbReference type="ARBA" id="ARBA00034099"/>
    </source>
</evidence>
<feature type="signal peptide" evidence="15">
    <location>
        <begin position="1"/>
        <end position="24"/>
    </location>
</feature>
<keyword evidence="12" id="KW-0407">Ion channel</keyword>
<dbReference type="InterPro" id="IPR006201">
    <property type="entry name" value="Neur_channel"/>
</dbReference>
<keyword evidence="3 14" id="KW-0812">Transmembrane</keyword>
<dbReference type="RefSeq" id="XP_014680695.1">
    <property type="nucleotide sequence ID" value="XM_014825209.1"/>
</dbReference>
<evidence type="ECO:0000256" key="3">
    <source>
        <dbReference type="ARBA" id="ARBA00022692"/>
    </source>
</evidence>
<dbReference type="SUPFAM" id="SSF63712">
    <property type="entry name" value="Nicotinic receptor ligand binding domain-like"/>
    <property type="match status" value="1"/>
</dbReference>
<organism evidence="18 19">
    <name type="scientific">Priapulus caudatus</name>
    <name type="common">Priapulid worm</name>
    <dbReference type="NCBI Taxonomy" id="37621"/>
    <lineage>
        <taxon>Eukaryota</taxon>
        <taxon>Metazoa</taxon>
        <taxon>Ecdysozoa</taxon>
        <taxon>Scalidophora</taxon>
        <taxon>Priapulida</taxon>
        <taxon>Priapulimorpha</taxon>
        <taxon>Priapulimorphida</taxon>
        <taxon>Priapulidae</taxon>
        <taxon>Priapulus</taxon>
    </lineage>
</organism>
<dbReference type="CDD" id="cd19051">
    <property type="entry name" value="LGIC_TM_cation"/>
    <property type="match status" value="1"/>
</dbReference>
<dbReference type="Gene3D" id="2.70.170.10">
    <property type="entry name" value="Neurotransmitter-gated ion-channel ligand-binding domain"/>
    <property type="match status" value="1"/>
</dbReference>
<name>A0ABM1F8C4_PRICU</name>
<dbReference type="InterPro" id="IPR036734">
    <property type="entry name" value="Neur_chan_lig-bd_sf"/>
</dbReference>
<keyword evidence="2" id="KW-1003">Cell membrane</keyword>
<dbReference type="GeneID" id="106820702"/>
<evidence type="ECO:0000313" key="19">
    <source>
        <dbReference type="RefSeq" id="XP_014680695.1"/>
    </source>
</evidence>
<dbReference type="Pfam" id="PF02931">
    <property type="entry name" value="Neur_chan_LBD"/>
    <property type="match status" value="1"/>
</dbReference>
<keyword evidence="10" id="KW-0325">Glycoprotein</keyword>
<reference evidence="19" key="1">
    <citation type="submission" date="2025-08" db="UniProtKB">
        <authorList>
            <consortium name="RefSeq"/>
        </authorList>
    </citation>
    <scope>IDENTIFICATION</scope>
</reference>
<dbReference type="SUPFAM" id="SSF90112">
    <property type="entry name" value="Neurotransmitter-gated ion-channel transmembrane pore"/>
    <property type="match status" value="1"/>
</dbReference>
<dbReference type="CDD" id="cd18997">
    <property type="entry name" value="LGIC_ECD_nAChR"/>
    <property type="match status" value="1"/>
</dbReference>
<accession>A0ABM1F8C4</accession>
<evidence type="ECO:0000256" key="9">
    <source>
        <dbReference type="ARBA" id="ARBA00023170"/>
    </source>
</evidence>
<dbReference type="PRINTS" id="PR00252">
    <property type="entry name" value="NRIONCHANNEL"/>
</dbReference>
<feature type="domain" description="Neurotransmitter-gated ion-channel ligand-binding" evidence="16">
    <location>
        <begin position="39"/>
        <end position="248"/>
    </location>
</feature>
<protein>
    <submittedName>
        <fullName evidence="19">Acetylcholine receptor subunit alpha-like</fullName>
    </submittedName>
</protein>
<evidence type="ECO:0000256" key="4">
    <source>
        <dbReference type="ARBA" id="ARBA00022989"/>
    </source>
</evidence>
<evidence type="ECO:0000256" key="14">
    <source>
        <dbReference type="SAM" id="Phobius"/>
    </source>
</evidence>
<dbReference type="InterPro" id="IPR002394">
    <property type="entry name" value="Nicotinic_acetylcholine_rcpt"/>
</dbReference>
<evidence type="ECO:0000256" key="2">
    <source>
        <dbReference type="ARBA" id="ARBA00022475"/>
    </source>
</evidence>
<evidence type="ECO:0000256" key="6">
    <source>
        <dbReference type="ARBA" id="ARBA00023065"/>
    </source>
</evidence>
<evidence type="ECO:0000259" key="16">
    <source>
        <dbReference type="Pfam" id="PF02931"/>
    </source>
</evidence>
<evidence type="ECO:0000313" key="18">
    <source>
        <dbReference type="Proteomes" id="UP000695022"/>
    </source>
</evidence>
<keyword evidence="4 14" id="KW-1133">Transmembrane helix</keyword>
<dbReference type="PANTHER" id="PTHR18945">
    <property type="entry name" value="NEUROTRANSMITTER GATED ION CHANNEL"/>
    <property type="match status" value="1"/>
</dbReference>
<evidence type="ECO:0000256" key="15">
    <source>
        <dbReference type="SAM" id="SignalP"/>
    </source>
</evidence>
<keyword evidence="6" id="KW-0406">Ion transport</keyword>
<dbReference type="InterPro" id="IPR006029">
    <property type="entry name" value="Neurotrans-gated_channel_TM"/>
</dbReference>
<dbReference type="PRINTS" id="PR00254">
    <property type="entry name" value="NICOTINICR"/>
</dbReference>
<feature type="chain" id="PRO_5045074980" evidence="15">
    <location>
        <begin position="25"/>
        <end position="439"/>
    </location>
</feature>
<keyword evidence="5" id="KW-0770">Synapse</keyword>
<dbReference type="Pfam" id="PF02932">
    <property type="entry name" value="Neur_chan_memb"/>
    <property type="match status" value="1"/>
</dbReference>
<dbReference type="InterPro" id="IPR036719">
    <property type="entry name" value="Neuro-gated_channel_TM_sf"/>
</dbReference>
<gene>
    <name evidence="19" type="primary">LOC106820702</name>
</gene>
<evidence type="ECO:0000256" key="10">
    <source>
        <dbReference type="ARBA" id="ARBA00023180"/>
    </source>
</evidence>
<feature type="transmembrane region" description="Helical" evidence="14">
    <location>
        <begin position="417"/>
        <end position="436"/>
    </location>
</feature>
<keyword evidence="11" id="KW-1071">Ligand-gated ion channel</keyword>
<dbReference type="Proteomes" id="UP000695022">
    <property type="component" value="Unplaced"/>
</dbReference>